<evidence type="ECO:0000256" key="1">
    <source>
        <dbReference type="SAM" id="Phobius"/>
    </source>
</evidence>
<evidence type="ECO:0000313" key="3">
    <source>
        <dbReference type="Proteomes" id="UP000254841"/>
    </source>
</evidence>
<dbReference type="Proteomes" id="UP000254841">
    <property type="component" value="Unassembled WGS sequence"/>
</dbReference>
<sequence length="30" mass="3375">MDNLQDLLLESLVFALVAIGLLIYRATLKK</sequence>
<evidence type="ECO:0000313" key="2">
    <source>
        <dbReference type="EMBL" id="STO97408.1"/>
    </source>
</evidence>
<name>A0A377J4W8_9HELI</name>
<protein>
    <submittedName>
        <fullName evidence="2">Uncharacterized protein</fullName>
    </submittedName>
</protein>
<organism evidence="2 3">
    <name type="scientific">Helicobacter canis</name>
    <dbReference type="NCBI Taxonomy" id="29419"/>
    <lineage>
        <taxon>Bacteria</taxon>
        <taxon>Pseudomonadati</taxon>
        <taxon>Campylobacterota</taxon>
        <taxon>Epsilonproteobacteria</taxon>
        <taxon>Campylobacterales</taxon>
        <taxon>Helicobacteraceae</taxon>
        <taxon>Helicobacter</taxon>
    </lineage>
</organism>
<gene>
    <name evidence="2" type="ORF">NCTC12410_01234</name>
</gene>
<keyword evidence="1" id="KW-0812">Transmembrane</keyword>
<dbReference type="AlphaFoldDB" id="A0A377J4W8"/>
<keyword evidence="1" id="KW-1133">Transmembrane helix</keyword>
<reference evidence="2 3" key="1">
    <citation type="submission" date="2018-06" db="EMBL/GenBank/DDBJ databases">
        <authorList>
            <consortium name="Pathogen Informatics"/>
            <person name="Doyle S."/>
        </authorList>
    </citation>
    <scope>NUCLEOTIDE SEQUENCE [LARGE SCALE GENOMIC DNA]</scope>
    <source>
        <strain evidence="2 3">NCTC12410</strain>
    </source>
</reference>
<keyword evidence="1" id="KW-0472">Membrane</keyword>
<proteinExistence type="predicted"/>
<accession>A0A377J4W8</accession>
<feature type="transmembrane region" description="Helical" evidence="1">
    <location>
        <begin position="6"/>
        <end position="24"/>
    </location>
</feature>
<dbReference type="EMBL" id="UGHV01000001">
    <property type="protein sequence ID" value="STO97408.1"/>
    <property type="molecule type" value="Genomic_DNA"/>
</dbReference>